<name>F4RDE2_MELLP</name>
<feature type="compositionally biased region" description="Polar residues" evidence="1">
    <location>
        <begin position="146"/>
        <end position="156"/>
    </location>
</feature>
<feature type="compositionally biased region" description="Polar residues" evidence="1">
    <location>
        <begin position="1"/>
        <end position="21"/>
    </location>
</feature>
<dbReference type="VEuPathDB" id="FungiDB:MELLADRAFT_61049"/>
<dbReference type="AlphaFoldDB" id="F4RDE2"/>
<dbReference type="RefSeq" id="XP_007407353.1">
    <property type="nucleotide sequence ID" value="XM_007407291.1"/>
</dbReference>
<dbReference type="Proteomes" id="UP000001072">
    <property type="component" value="Unassembled WGS sequence"/>
</dbReference>
<organism evidence="3">
    <name type="scientific">Melampsora larici-populina (strain 98AG31 / pathotype 3-4-7)</name>
    <name type="common">Poplar leaf rust fungus</name>
    <dbReference type="NCBI Taxonomy" id="747676"/>
    <lineage>
        <taxon>Eukaryota</taxon>
        <taxon>Fungi</taxon>
        <taxon>Dikarya</taxon>
        <taxon>Basidiomycota</taxon>
        <taxon>Pucciniomycotina</taxon>
        <taxon>Pucciniomycetes</taxon>
        <taxon>Pucciniales</taxon>
        <taxon>Melampsoraceae</taxon>
        <taxon>Melampsora</taxon>
    </lineage>
</organism>
<reference evidence="3" key="1">
    <citation type="journal article" date="2011" name="Proc. Natl. Acad. Sci. U.S.A.">
        <title>Obligate biotrophy features unraveled by the genomic analysis of rust fungi.</title>
        <authorList>
            <person name="Duplessis S."/>
            <person name="Cuomo C.A."/>
            <person name="Lin Y.-C."/>
            <person name="Aerts A."/>
            <person name="Tisserant E."/>
            <person name="Veneault-Fourrey C."/>
            <person name="Joly D.L."/>
            <person name="Hacquard S."/>
            <person name="Amselem J."/>
            <person name="Cantarel B.L."/>
            <person name="Chiu R."/>
            <person name="Coutinho P.M."/>
            <person name="Feau N."/>
            <person name="Field M."/>
            <person name="Frey P."/>
            <person name="Gelhaye E."/>
            <person name="Goldberg J."/>
            <person name="Grabherr M.G."/>
            <person name="Kodira C.D."/>
            <person name="Kohler A."/>
            <person name="Kuees U."/>
            <person name="Lindquist E.A."/>
            <person name="Lucas S.M."/>
            <person name="Mago R."/>
            <person name="Mauceli E."/>
            <person name="Morin E."/>
            <person name="Murat C."/>
            <person name="Pangilinan J.L."/>
            <person name="Park R."/>
            <person name="Pearson M."/>
            <person name="Quesneville H."/>
            <person name="Rouhier N."/>
            <person name="Sakthikumar S."/>
            <person name="Salamov A.A."/>
            <person name="Schmutz J."/>
            <person name="Selles B."/>
            <person name="Shapiro H."/>
            <person name="Tanguay P."/>
            <person name="Tuskan G.A."/>
            <person name="Henrissat B."/>
            <person name="Van de Peer Y."/>
            <person name="Rouze P."/>
            <person name="Ellis J.G."/>
            <person name="Dodds P.N."/>
            <person name="Schein J.E."/>
            <person name="Zhong S."/>
            <person name="Hamelin R.C."/>
            <person name="Grigoriev I.V."/>
            <person name="Szabo L.J."/>
            <person name="Martin F."/>
        </authorList>
    </citation>
    <scope>NUCLEOTIDE SEQUENCE [LARGE SCALE GENOMIC DNA]</scope>
    <source>
        <strain evidence="3">98AG31 / pathotype 3-4-7</strain>
    </source>
</reference>
<evidence type="ECO:0000313" key="2">
    <source>
        <dbReference type="EMBL" id="EGG09626.1"/>
    </source>
</evidence>
<evidence type="ECO:0000313" key="3">
    <source>
        <dbReference type="Proteomes" id="UP000001072"/>
    </source>
</evidence>
<gene>
    <name evidence="2" type="ORF">MELLADRAFT_61049</name>
</gene>
<evidence type="ECO:0000256" key="1">
    <source>
        <dbReference type="SAM" id="MobiDB-lite"/>
    </source>
</evidence>
<dbReference type="InParanoid" id="F4RDE2"/>
<proteinExistence type="predicted"/>
<dbReference type="HOGENOM" id="CLU_011746_0_0_1"/>
<keyword evidence="3" id="KW-1185">Reference proteome</keyword>
<feature type="compositionally biased region" description="Polar residues" evidence="1">
    <location>
        <begin position="118"/>
        <end position="138"/>
    </location>
</feature>
<protein>
    <submittedName>
        <fullName evidence="2">Uncharacterized protein</fullName>
    </submittedName>
</protein>
<dbReference type="EMBL" id="GL883097">
    <property type="protein sequence ID" value="EGG09626.1"/>
    <property type="molecule type" value="Genomic_DNA"/>
</dbReference>
<feature type="compositionally biased region" description="Polar residues" evidence="1">
    <location>
        <begin position="214"/>
        <end position="264"/>
    </location>
</feature>
<dbReference type="GeneID" id="18929660"/>
<feature type="compositionally biased region" description="Polar residues" evidence="1">
    <location>
        <begin position="164"/>
        <end position="196"/>
    </location>
</feature>
<feature type="region of interest" description="Disordered" evidence="1">
    <location>
        <begin position="211"/>
        <end position="288"/>
    </location>
</feature>
<accession>F4RDE2</accession>
<dbReference type="KEGG" id="mlr:MELLADRAFT_61049"/>
<feature type="region of interest" description="Disordered" evidence="1">
    <location>
        <begin position="118"/>
        <end position="196"/>
    </location>
</feature>
<sequence length="687" mass="76214">MNNPPNASHTPNSAGTLNNNEAPRLPRHIEGQCVHKWPSPNDPTQTVFYHQASRCEWSLLPGMPPTPPNLSNPMGPGTMTLGMISPSPQPRSNGLPMNHGLRREDSMDSLQFNPTCSMIGDSTNQSRPSANTNITPMNPNRHILNPNFSPINQSDAILNPGLRPNSQPHQALNSGVSRGNSFTNPLPSLDSPQLVQTPPNRFQQVRRTPLDDTSLASWGSQTHVSETSNNSSFGLSRNHLNIHQSQTSEIVLPSRESSLALSSDNESDQMDPAPAESEDAPGGNMPWEPLTDGANDEPLEREMWLKYVVHSKQGVDPTKGPNVAKNQAPKMFTHTFKARKFPIDINNESFSDLQSTLFEYSDQMGKNAAGIFKAADSTNSVIYLAYIHSHAVYSKGHEAELKSDEDVKNFFRALATHPTRTSGIDVMMVDPNKKKLEAEKSLSIGQHQLLAKNINNNVNTSLSDLAHTTPEDPADKALAALMLKYSTANNNNAEGWRVYKHDDVTKVMPMNFQLLRIWAEEMVKDPAVTVDIPPAIEGFEWSDLKKPVALQTPLTSVEPVEPVIDGINDFSPIRPGTISKAQGYDIVVDPYKLKRIRTHATMDDYMAFAGVRVGKVNEAVQLLLDNDIERFNAFLYPEETGLKDIMDMGIKRGTAMRLMNSARRFYQHLIEDEINNPREPFNSSMCF</sequence>
<feature type="region of interest" description="Disordered" evidence="1">
    <location>
        <begin position="1"/>
        <end position="23"/>
    </location>
</feature>